<evidence type="ECO:0000256" key="1">
    <source>
        <dbReference type="SAM" id="MobiDB-lite"/>
    </source>
</evidence>
<dbReference type="Pfam" id="PF00535">
    <property type="entry name" value="Glycos_transf_2"/>
    <property type="match status" value="1"/>
</dbReference>
<dbReference type="AlphaFoldDB" id="A0A8J3CPX2"/>
<dbReference type="SUPFAM" id="SSF53448">
    <property type="entry name" value="Nucleotide-diphospho-sugar transferases"/>
    <property type="match status" value="1"/>
</dbReference>
<keyword evidence="2" id="KW-0472">Membrane</keyword>
<accession>A0A8J3CPX2</accession>
<keyword evidence="5" id="KW-1185">Reference proteome</keyword>
<feature type="compositionally biased region" description="Polar residues" evidence="1">
    <location>
        <begin position="321"/>
        <end position="331"/>
    </location>
</feature>
<dbReference type="Gene3D" id="3.90.550.10">
    <property type="entry name" value="Spore Coat Polysaccharide Biosynthesis Protein SpsA, Chain A"/>
    <property type="match status" value="1"/>
</dbReference>
<feature type="region of interest" description="Disordered" evidence="1">
    <location>
        <begin position="319"/>
        <end position="341"/>
    </location>
</feature>
<dbReference type="InterPro" id="IPR050834">
    <property type="entry name" value="Glycosyltransf_2"/>
</dbReference>
<sequence>MEKIDTLDFRKNEAVSVVIPTFQRSLGLSNAIKSLCTQRIAADLVQIIVVDNNPTPQERRLIESLSSLFKNPITYVHVSDAGLSNARNAAMAVVETRFVAFLDDDMLASPEWLAELLATSRKYDAGIVFGPTVAIMPNPDDVRNPYMQPLFSRLLDKNDEGLVETTLGAGGCLLDLDHCNMPSPPFDIDLNKRGGEDDILFDYLRLHGTRVAWTPTATCQEIVPERRTQASYIRSRNFGFGQGPTRIHASRGLSGVPGILYFMMTGSIQTVVYGLAYALTASLRKPASVKYLALASRGLGKIFWGERFSLELYGKIDPKPSATSEQQLSKTRSVESRIPEL</sequence>
<gene>
    <name evidence="4" type="ORF">GCM10009069_14600</name>
</gene>
<keyword evidence="2" id="KW-0812">Transmembrane</keyword>
<dbReference type="InterPro" id="IPR001173">
    <property type="entry name" value="Glyco_trans_2-like"/>
</dbReference>
<name>A0A8J3CPX2_9PROT</name>
<evidence type="ECO:0000313" key="5">
    <source>
        <dbReference type="Proteomes" id="UP000634004"/>
    </source>
</evidence>
<dbReference type="Proteomes" id="UP000634004">
    <property type="component" value="Unassembled WGS sequence"/>
</dbReference>
<reference evidence="4" key="2">
    <citation type="submission" date="2020-09" db="EMBL/GenBank/DDBJ databases">
        <authorList>
            <person name="Sun Q."/>
            <person name="Kim S."/>
        </authorList>
    </citation>
    <scope>NUCLEOTIDE SEQUENCE</scope>
    <source>
        <strain evidence="4">KCTC 32513</strain>
    </source>
</reference>
<proteinExistence type="predicted"/>
<dbReference type="RefSeq" id="WP_189496968.1">
    <property type="nucleotide sequence ID" value="NZ_BMZH01000005.1"/>
</dbReference>
<feature type="compositionally biased region" description="Basic and acidic residues" evidence="1">
    <location>
        <begin position="332"/>
        <end position="341"/>
    </location>
</feature>
<protein>
    <submittedName>
        <fullName evidence="4">Glycosyl transferase</fullName>
    </submittedName>
</protein>
<evidence type="ECO:0000259" key="3">
    <source>
        <dbReference type="Pfam" id="PF00535"/>
    </source>
</evidence>
<feature type="transmembrane region" description="Helical" evidence="2">
    <location>
        <begin position="259"/>
        <end position="280"/>
    </location>
</feature>
<dbReference type="GO" id="GO:0016740">
    <property type="term" value="F:transferase activity"/>
    <property type="evidence" value="ECO:0007669"/>
    <property type="project" value="UniProtKB-KW"/>
</dbReference>
<dbReference type="InterPro" id="IPR029044">
    <property type="entry name" value="Nucleotide-diphossugar_trans"/>
</dbReference>
<dbReference type="PANTHER" id="PTHR43685:SF2">
    <property type="entry name" value="GLYCOSYLTRANSFERASE 2-LIKE DOMAIN-CONTAINING PROTEIN"/>
    <property type="match status" value="1"/>
</dbReference>
<feature type="domain" description="Glycosyltransferase 2-like" evidence="3">
    <location>
        <begin position="16"/>
        <end position="152"/>
    </location>
</feature>
<evidence type="ECO:0000313" key="4">
    <source>
        <dbReference type="EMBL" id="GHA92661.1"/>
    </source>
</evidence>
<evidence type="ECO:0000256" key="2">
    <source>
        <dbReference type="SAM" id="Phobius"/>
    </source>
</evidence>
<dbReference type="CDD" id="cd00761">
    <property type="entry name" value="Glyco_tranf_GTA_type"/>
    <property type="match status" value="1"/>
</dbReference>
<comment type="caution">
    <text evidence="4">The sequence shown here is derived from an EMBL/GenBank/DDBJ whole genome shotgun (WGS) entry which is preliminary data.</text>
</comment>
<dbReference type="EMBL" id="BMZH01000005">
    <property type="protein sequence ID" value="GHA92661.1"/>
    <property type="molecule type" value="Genomic_DNA"/>
</dbReference>
<organism evidence="4 5">
    <name type="scientific">Algimonas arctica</name>
    <dbReference type="NCBI Taxonomy" id="1479486"/>
    <lineage>
        <taxon>Bacteria</taxon>
        <taxon>Pseudomonadati</taxon>
        <taxon>Pseudomonadota</taxon>
        <taxon>Alphaproteobacteria</taxon>
        <taxon>Maricaulales</taxon>
        <taxon>Robiginitomaculaceae</taxon>
        <taxon>Algimonas</taxon>
    </lineage>
</organism>
<dbReference type="PANTHER" id="PTHR43685">
    <property type="entry name" value="GLYCOSYLTRANSFERASE"/>
    <property type="match status" value="1"/>
</dbReference>
<keyword evidence="2" id="KW-1133">Transmembrane helix</keyword>
<reference evidence="4" key="1">
    <citation type="journal article" date="2014" name="Int. J. Syst. Evol. Microbiol.">
        <title>Complete genome sequence of Corynebacterium casei LMG S-19264T (=DSM 44701T), isolated from a smear-ripened cheese.</title>
        <authorList>
            <consortium name="US DOE Joint Genome Institute (JGI-PGF)"/>
            <person name="Walter F."/>
            <person name="Albersmeier A."/>
            <person name="Kalinowski J."/>
            <person name="Ruckert C."/>
        </authorList>
    </citation>
    <scope>NUCLEOTIDE SEQUENCE</scope>
    <source>
        <strain evidence="4">KCTC 32513</strain>
    </source>
</reference>
<keyword evidence="4" id="KW-0808">Transferase</keyword>